<dbReference type="AlphaFoldDB" id="A0A0P7BZE8"/>
<proteinExistence type="predicted"/>
<keyword evidence="2" id="KW-1185">Reference proteome</keyword>
<sequence length="398" mass="44181">MIEKQGVAENSKPLPNLKVMKIKTLSFILFWVTLTLSLSAQKRTIHLIILSDIEDPELGMASRADEELMINMASEASSTLDYPLHTIVLSNSNFNTRKVISTLTNLREKPGDLILFYYTGRSEFPSRSSSRFPTFKLNGFFNNKLEMDEVARIIDQKEHALGIVMADCRNSIFDLPIAVGDMGILEDMVPKMAVLNLLFSSCGVIKLANAGRNKVVPVSSRVGASAFTFGFTEAFSRSVNSATLSTIENFNFNHLVAMGTLTAQTRDEEIEPVMEILPCRSIRKSLVFQKPDFNKIVLFSTLQDAIIKVGKARSSSEKKEILSPLEKGFSSDAKVTVKTIDPNSSTVISEKTLTVENYFKRISSPDSVPVLRRIPVGGVERSADNMEITQFSIEEMAD</sequence>
<evidence type="ECO:0000313" key="2">
    <source>
        <dbReference type="Proteomes" id="UP000050454"/>
    </source>
</evidence>
<comment type="caution">
    <text evidence="1">The sequence shown here is derived from an EMBL/GenBank/DDBJ whole genome shotgun (WGS) entry which is preliminary data.</text>
</comment>
<evidence type="ECO:0000313" key="1">
    <source>
        <dbReference type="EMBL" id="KPM47015.1"/>
    </source>
</evidence>
<dbReference type="STRING" id="1605367.AFM12_17460"/>
<name>A0A0P7BZE8_9BACT</name>
<organism evidence="1 2">
    <name type="scientific">Jiulongibacter sediminis</name>
    <dbReference type="NCBI Taxonomy" id="1605367"/>
    <lineage>
        <taxon>Bacteria</taxon>
        <taxon>Pseudomonadati</taxon>
        <taxon>Bacteroidota</taxon>
        <taxon>Cytophagia</taxon>
        <taxon>Cytophagales</taxon>
        <taxon>Leadbetterellaceae</taxon>
        <taxon>Jiulongibacter</taxon>
    </lineage>
</organism>
<dbReference type="Proteomes" id="UP000050454">
    <property type="component" value="Unassembled WGS sequence"/>
</dbReference>
<accession>A0A0P7BZE8</accession>
<reference evidence="1 2" key="1">
    <citation type="submission" date="2015-07" db="EMBL/GenBank/DDBJ databases">
        <title>The draft genome sequence of Leadbetterella sp. JN14-9.</title>
        <authorList>
            <person name="Liu Y."/>
            <person name="Du J."/>
            <person name="Shao Z."/>
        </authorList>
    </citation>
    <scope>NUCLEOTIDE SEQUENCE [LARGE SCALE GENOMIC DNA]</scope>
    <source>
        <strain evidence="1 2">JN14-9</strain>
    </source>
</reference>
<gene>
    <name evidence="1" type="ORF">AFM12_17460</name>
</gene>
<dbReference type="EMBL" id="LGTQ01000013">
    <property type="protein sequence ID" value="KPM47015.1"/>
    <property type="molecule type" value="Genomic_DNA"/>
</dbReference>
<protein>
    <submittedName>
        <fullName evidence="1">Uncharacterized protein</fullName>
    </submittedName>
</protein>